<dbReference type="GO" id="GO:0008320">
    <property type="term" value="F:protein transmembrane transporter activity"/>
    <property type="evidence" value="ECO:0007669"/>
    <property type="project" value="InterPro"/>
</dbReference>
<dbReference type="SUPFAM" id="SSF103456">
    <property type="entry name" value="Preprotein translocase SecE subunit"/>
    <property type="match status" value="1"/>
</dbReference>
<proteinExistence type="inferred from homology"/>
<keyword evidence="3" id="KW-0813">Transport</keyword>
<feature type="transmembrane region" description="Helical" evidence="10">
    <location>
        <begin position="52"/>
        <end position="73"/>
    </location>
</feature>
<evidence type="ECO:0000256" key="2">
    <source>
        <dbReference type="ARBA" id="ARBA00008274"/>
    </source>
</evidence>
<protein>
    <submittedName>
        <fullName evidence="11">Uncharacterized protein</fullName>
    </submittedName>
</protein>
<gene>
    <name evidence="11" type="ORF">MCAP1_000258</name>
</gene>
<comment type="similarity">
    <text evidence="2">Belongs to the SecE/SEC61-gamma family.</text>
</comment>
<evidence type="ECO:0000256" key="1">
    <source>
        <dbReference type="ARBA" id="ARBA00004389"/>
    </source>
</evidence>
<keyword evidence="4 10" id="KW-0812">Transmembrane</keyword>
<evidence type="ECO:0000313" key="11">
    <source>
        <dbReference type="EMBL" id="WFD18046.1"/>
    </source>
</evidence>
<name>A0AAF0E799_9BASI</name>
<accession>A0AAF0E799</accession>
<evidence type="ECO:0000313" key="12">
    <source>
        <dbReference type="Proteomes" id="UP001220961"/>
    </source>
</evidence>
<evidence type="ECO:0000256" key="6">
    <source>
        <dbReference type="ARBA" id="ARBA00022927"/>
    </source>
</evidence>
<dbReference type="Pfam" id="PF00584">
    <property type="entry name" value="SecE"/>
    <property type="match status" value="1"/>
</dbReference>
<dbReference type="Proteomes" id="UP001220961">
    <property type="component" value="Chromosome 1"/>
</dbReference>
<reference evidence="11" key="1">
    <citation type="submission" date="2023-03" db="EMBL/GenBank/DDBJ databases">
        <title>Mating type loci evolution in Malassezia.</title>
        <authorList>
            <person name="Coelho M.A."/>
        </authorList>
    </citation>
    <scope>NUCLEOTIDE SEQUENCE</scope>
    <source>
        <strain evidence="11">CBS 10434</strain>
    </source>
</reference>
<keyword evidence="5" id="KW-0256">Endoplasmic reticulum</keyword>
<dbReference type="EMBL" id="CP119908">
    <property type="protein sequence ID" value="WFD18046.1"/>
    <property type="molecule type" value="Genomic_DNA"/>
</dbReference>
<evidence type="ECO:0000256" key="7">
    <source>
        <dbReference type="ARBA" id="ARBA00022989"/>
    </source>
</evidence>
<dbReference type="GO" id="GO:0006605">
    <property type="term" value="P:protein targeting"/>
    <property type="evidence" value="ECO:0007669"/>
    <property type="project" value="InterPro"/>
</dbReference>
<organism evidence="11 12">
    <name type="scientific">Malassezia caprae</name>
    <dbReference type="NCBI Taxonomy" id="1381934"/>
    <lineage>
        <taxon>Eukaryota</taxon>
        <taxon>Fungi</taxon>
        <taxon>Dikarya</taxon>
        <taxon>Basidiomycota</taxon>
        <taxon>Ustilaginomycotina</taxon>
        <taxon>Malasseziomycetes</taxon>
        <taxon>Malasseziales</taxon>
        <taxon>Malasseziaceae</taxon>
        <taxon>Malassezia</taxon>
    </lineage>
</organism>
<dbReference type="InterPro" id="IPR001901">
    <property type="entry name" value="Translocase_SecE/Sec61-g"/>
</dbReference>
<evidence type="ECO:0000256" key="8">
    <source>
        <dbReference type="ARBA" id="ARBA00023010"/>
    </source>
</evidence>
<keyword evidence="8" id="KW-0811">Translocation</keyword>
<dbReference type="PANTHER" id="PTHR12309">
    <property type="entry name" value="SEC61 GAMMA SUBUNIT"/>
    <property type="match status" value="1"/>
</dbReference>
<dbReference type="Gene3D" id="1.20.5.820">
    <property type="entry name" value="Preprotein translocase SecE subunit"/>
    <property type="match status" value="1"/>
</dbReference>
<dbReference type="GO" id="GO:0006886">
    <property type="term" value="P:intracellular protein transport"/>
    <property type="evidence" value="ECO:0007669"/>
    <property type="project" value="InterPro"/>
</dbReference>
<dbReference type="AlphaFoldDB" id="A0AAF0E799"/>
<evidence type="ECO:0000256" key="5">
    <source>
        <dbReference type="ARBA" id="ARBA00022824"/>
    </source>
</evidence>
<evidence type="ECO:0000256" key="4">
    <source>
        <dbReference type="ARBA" id="ARBA00022692"/>
    </source>
</evidence>
<dbReference type="InterPro" id="IPR008158">
    <property type="entry name" value="Translocase_Sec61-g"/>
</dbReference>
<evidence type="ECO:0000256" key="9">
    <source>
        <dbReference type="ARBA" id="ARBA00023136"/>
    </source>
</evidence>
<evidence type="ECO:0000256" key="3">
    <source>
        <dbReference type="ARBA" id="ARBA00022448"/>
    </source>
</evidence>
<sequence>MATYVPATMSERIRELVEEPAAFMKEGTQLLKRCTKPDRKGMWIEANDFTEFIQICRAVCTGFVIMGFIGYLVKLIHIPINNIVCFMIEKVIWY</sequence>
<comment type="subcellular location">
    <subcellularLocation>
        <location evidence="1">Endoplasmic reticulum membrane</location>
        <topology evidence="1">Single-pass membrane protein</topology>
    </subcellularLocation>
</comment>
<dbReference type="NCBIfam" id="TIGR00327">
    <property type="entry name" value="secE_euk_arch"/>
    <property type="match status" value="1"/>
</dbReference>
<dbReference type="GO" id="GO:0005789">
    <property type="term" value="C:endoplasmic reticulum membrane"/>
    <property type="evidence" value="ECO:0007669"/>
    <property type="project" value="UniProtKB-SubCell"/>
</dbReference>
<dbReference type="InterPro" id="IPR023391">
    <property type="entry name" value="Prot_translocase_SecE_dom_sf"/>
</dbReference>
<keyword evidence="12" id="KW-1185">Reference proteome</keyword>
<keyword evidence="9 10" id="KW-0472">Membrane</keyword>
<keyword evidence="6" id="KW-0653">Protein transport</keyword>
<evidence type="ECO:0000256" key="10">
    <source>
        <dbReference type="SAM" id="Phobius"/>
    </source>
</evidence>
<keyword evidence="7 10" id="KW-1133">Transmembrane helix</keyword>